<dbReference type="EC" id="3.2.1.52" evidence="10"/>
<dbReference type="UniPathway" id="UPA00544"/>
<dbReference type="RefSeq" id="WP_243830896.1">
    <property type="nucleotide sequence ID" value="NZ_AP021889.1"/>
</dbReference>
<evidence type="ECO:0000313" key="12">
    <source>
        <dbReference type="EMBL" id="BBP45837.1"/>
    </source>
</evidence>
<dbReference type="GO" id="GO:0051301">
    <property type="term" value="P:cell division"/>
    <property type="evidence" value="ECO:0007669"/>
    <property type="project" value="UniProtKB-KW"/>
</dbReference>
<comment type="pathway">
    <text evidence="10">Cell wall biogenesis; peptidoglycan recycling.</text>
</comment>
<feature type="active site" description="Nucleophile" evidence="10">
    <location>
        <position position="260"/>
    </location>
</feature>
<feature type="binding site" evidence="10">
    <location>
        <position position="72"/>
    </location>
    <ligand>
        <name>substrate</name>
    </ligand>
</feature>
<evidence type="ECO:0000256" key="8">
    <source>
        <dbReference type="ARBA" id="ARBA00023306"/>
    </source>
</evidence>
<sequence length="367" mass="41092">MQYFASRAMSLGSIMIDVQGTRMDAVERERLLDEKVAGVILFSRNFESVAQLRELTNEIHKLRHPRLLIAVDHEGGRVQRFRDGFSRLPAMRLLGHFYQQEPKLALDSAYKIGWLMAAELLACGVDFSFAPVLDLDYGGSKVIGDRAFSGEVKSVAALSHALMQGMRRAGMASVGKHFPGHGFIEADTHLETAVDSRCLQQIQQNDLQPFLHLMANGLDAVMPAHVIYPQVDSKPAGFSEYWLQRILREQCHFEGAIISDDMSMQAAVEFGDATQRVRQALQAGCDLVLLCNDSQAADKVLAELLWEGDLLSHARLIRLHGHHHYSFEKLRFDPQWQAAVQAVDFLNVWAEQQVLSDVYGDFSGSLL</sequence>
<feature type="active site" description="Proton donor/acceptor" evidence="10">
    <location>
        <position position="189"/>
    </location>
</feature>
<dbReference type="SUPFAM" id="SSF51445">
    <property type="entry name" value="(Trans)glycosidases"/>
    <property type="match status" value="1"/>
</dbReference>
<dbReference type="HAMAP" id="MF_00364">
    <property type="entry name" value="NagZ"/>
    <property type="match status" value="1"/>
</dbReference>
<evidence type="ECO:0000256" key="9">
    <source>
        <dbReference type="ARBA" id="ARBA00023316"/>
    </source>
</evidence>
<keyword evidence="7 10" id="KW-0326">Glycosidase</keyword>
<evidence type="ECO:0000313" key="13">
    <source>
        <dbReference type="Proteomes" id="UP000501726"/>
    </source>
</evidence>
<gene>
    <name evidence="10 12" type="primary">nagZ</name>
    <name evidence="12" type="ORF">THMIRHAS_12100</name>
</gene>
<dbReference type="InterPro" id="IPR022956">
    <property type="entry name" value="Beta_hexosaminidase_bac"/>
</dbReference>
<keyword evidence="2 10" id="KW-0963">Cytoplasm</keyword>
<feature type="site" description="Important for catalytic activity" evidence="10">
    <location>
        <position position="187"/>
    </location>
</feature>
<protein>
    <recommendedName>
        <fullName evidence="10">Beta-hexosaminidase</fullName>
        <ecNumber evidence="10">3.2.1.52</ecNumber>
    </recommendedName>
    <alternativeName>
        <fullName evidence="10">Beta-N-acetylhexosaminidase</fullName>
    </alternativeName>
    <alternativeName>
        <fullName evidence="10">N-acetyl-beta-glucosaminidase</fullName>
    </alternativeName>
</protein>
<dbReference type="GO" id="GO:0071555">
    <property type="term" value="P:cell wall organization"/>
    <property type="evidence" value="ECO:0007669"/>
    <property type="project" value="UniProtKB-KW"/>
</dbReference>
<comment type="subcellular location">
    <subcellularLocation>
        <location evidence="10">Cytoplasm</location>
    </subcellularLocation>
</comment>
<feature type="binding site" evidence="10">
    <location>
        <position position="80"/>
    </location>
    <ligand>
        <name>substrate</name>
    </ligand>
</feature>
<dbReference type="GO" id="GO:0009252">
    <property type="term" value="P:peptidoglycan biosynthetic process"/>
    <property type="evidence" value="ECO:0007669"/>
    <property type="project" value="UniProtKB-KW"/>
</dbReference>
<dbReference type="InterPro" id="IPR017853">
    <property type="entry name" value="GH"/>
</dbReference>
<evidence type="ECO:0000259" key="11">
    <source>
        <dbReference type="Pfam" id="PF00933"/>
    </source>
</evidence>
<name>A0A6F8PUX8_9GAMM</name>
<accession>A0A6F8PUX8</accession>
<keyword evidence="13" id="KW-1185">Reference proteome</keyword>
<dbReference type="AlphaFoldDB" id="A0A6F8PUX8"/>
<evidence type="ECO:0000256" key="5">
    <source>
        <dbReference type="ARBA" id="ARBA00022960"/>
    </source>
</evidence>
<dbReference type="PANTHER" id="PTHR30480:SF13">
    <property type="entry name" value="BETA-HEXOSAMINIDASE"/>
    <property type="match status" value="1"/>
</dbReference>
<evidence type="ECO:0000256" key="1">
    <source>
        <dbReference type="ARBA" id="ARBA00001231"/>
    </source>
</evidence>
<organism evidence="12 13">
    <name type="scientific">Thiosulfatimonas sediminis</name>
    <dbReference type="NCBI Taxonomy" id="2675054"/>
    <lineage>
        <taxon>Bacteria</taxon>
        <taxon>Pseudomonadati</taxon>
        <taxon>Pseudomonadota</taxon>
        <taxon>Gammaproteobacteria</taxon>
        <taxon>Thiotrichales</taxon>
        <taxon>Piscirickettsiaceae</taxon>
        <taxon>Thiosulfatimonas</taxon>
    </lineage>
</organism>
<comment type="similarity">
    <text evidence="10">Belongs to the glycosyl hydrolase 3 family. NagZ subfamily.</text>
</comment>
<dbReference type="EMBL" id="AP021889">
    <property type="protein sequence ID" value="BBP45837.1"/>
    <property type="molecule type" value="Genomic_DNA"/>
</dbReference>
<evidence type="ECO:0000256" key="7">
    <source>
        <dbReference type="ARBA" id="ARBA00023295"/>
    </source>
</evidence>
<dbReference type="GO" id="GO:0009254">
    <property type="term" value="P:peptidoglycan turnover"/>
    <property type="evidence" value="ECO:0007669"/>
    <property type="project" value="UniProtKB-UniRule"/>
</dbReference>
<keyword evidence="3 10" id="KW-0132">Cell division</keyword>
<dbReference type="GO" id="GO:0004563">
    <property type="term" value="F:beta-N-acetylhexosaminidase activity"/>
    <property type="evidence" value="ECO:0007669"/>
    <property type="project" value="UniProtKB-UniRule"/>
</dbReference>
<proteinExistence type="inferred from homology"/>
<dbReference type="KEGG" id="tse:THMIRHAS_12100"/>
<dbReference type="Gene3D" id="3.20.20.300">
    <property type="entry name" value="Glycoside hydrolase, family 3, N-terminal domain"/>
    <property type="match status" value="1"/>
</dbReference>
<dbReference type="InterPro" id="IPR001764">
    <property type="entry name" value="Glyco_hydro_3_N"/>
</dbReference>
<keyword evidence="8 10" id="KW-0131">Cell cycle</keyword>
<feature type="domain" description="Glycoside hydrolase family 3 N-terminal" evidence="11">
    <location>
        <begin position="18"/>
        <end position="310"/>
    </location>
</feature>
<keyword evidence="4 10" id="KW-0378">Hydrolase</keyword>
<dbReference type="Proteomes" id="UP000501726">
    <property type="component" value="Chromosome"/>
</dbReference>
<reference evidence="13" key="1">
    <citation type="submission" date="2019-11" db="EMBL/GenBank/DDBJ databases">
        <title>Isolation and characterization of two novel species in the genus Thiomicrorhabdus.</title>
        <authorList>
            <person name="Mochizuki J."/>
            <person name="Kojima H."/>
            <person name="Fukui M."/>
        </authorList>
    </citation>
    <scope>NUCLEOTIDE SEQUENCE [LARGE SCALE GENOMIC DNA]</scope>
    <source>
        <strain evidence="13">aks77</strain>
    </source>
</reference>
<evidence type="ECO:0000256" key="4">
    <source>
        <dbReference type="ARBA" id="ARBA00022801"/>
    </source>
</evidence>
<dbReference type="GO" id="GO:0005737">
    <property type="term" value="C:cytoplasm"/>
    <property type="evidence" value="ECO:0007669"/>
    <property type="project" value="UniProtKB-SubCell"/>
</dbReference>
<dbReference type="Pfam" id="PF00933">
    <property type="entry name" value="Glyco_hydro_3"/>
    <property type="match status" value="1"/>
</dbReference>
<evidence type="ECO:0000256" key="2">
    <source>
        <dbReference type="ARBA" id="ARBA00022490"/>
    </source>
</evidence>
<keyword evidence="9 10" id="KW-0961">Cell wall biogenesis/degradation</keyword>
<evidence type="ECO:0000256" key="10">
    <source>
        <dbReference type="HAMAP-Rule" id="MF_00364"/>
    </source>
</evidence>
<dbReference type="InterPro" id="IPR036962">
    <property type="entry name" value="Glyco_hydro_3_N_sf"/>
</dbReference>
<dbReference type="PANTHER" id="PTHR30480">
    <property type="entry name" value="BETA-HEXOSAMINIDASE-RELATED"/>
    <property type="match status" value="1"/>
</dbReference>
<evidence type="ECO:0000256" key="3">
    <source>
        <dbReference type="ARBA" id="ARBA00022618"/>
    </source>
</evidence>
<dbReference type="GO" id="GO:0005975">
    <property type="term" value="P:carbohydrate metabolic process"/>
    <property type="evidence" value="ECO:0007669"/>
    <property type="project" value="InterPro"/>
</dbReference>
<feature type="binding site" evidence="10">
    <location>
        <position position="146"/>
    </location>
    <ligand>
        <name>substrate</name>
    </ligand>
</feature>
<dbReference type="NCBIfam" id="NF003740">
    <property type="entry name" value="PRK05337.1"/>
    <property type="match status" value="1"/>
</dbReference>
<dbReference type="GO" id="GO:0008360">
    <property type="term" value="P:regulation of cell shape"/>
    <property type="evidence" value="ECO:0007669"/>
    <property type="project" value="UniProtKB-KW"/>
</dbReference>
<comment type="catalytic activity">
    <reaction evidence="1 10">
        <text>Hydrolysis of terminal non-reducing N-acetyl-D-hexosamine residues in N-acetyl-beta-D-hexosaminides.</text>
        <dbReference type="EC" id="3.2.1.52"/>
    </reaction>
</comment>
<keyword evidence="5 10" id="KW-0133">Cell shape</keyword>
<keyword evidence="6 10" id="KW-0573">Peptidoglycan synthesis</keyword>
<feature type="binding site" evidence="10">
    <location>
        <begin position="176"/>
        <end position="177"/>
    </location>
    <ligand>
        <name>substrate</name>
    </ligand>
</feature>
<comment type="function">
    <text evidence="10">Plays a role in peptidoglycan recycling by cleaving the terminal beta-1,4-linked N-acetylglucosamine (GlcNAc) from peptide-linked peptidoglycan fragments, giving rise to free GlcNAc, anhydro-N-acetylmuramic acid and anhydro-N-acetylmuramic acid-linked peptides.</text>
</comment>
<dbReference type="InterPro" id="IPR050226">
    <property type="entry name" value="NagZ_Beta-hexosaminidase"/>
</dbReference>
<evidence type="ECO:0000256" key="6">
    <source>
        <dbReference type="ARBA" id="ARBA00022984"/>
    </source>
</evidence>